<evidence type="ECO:0000313" key="1">
    <source>
        <dbReference type="EMBL" id="MEN3746759.1"/>
    </source>
</evidence>
<keyword evidence="2" id="KW-1185">Reference proteome</keyword>
<accession>A0ABV0B596</accession>
<dbReference type="EMBL" id="JBDIZK010000003">
    <property type="protein sequence ID" value="MEN3746759.1"/>
    <property type="molecule type" value="Genomic_DNA"/>
</dbReference>
<dbReference type="RefSeq" id="WP_346245760.1">
    <property type="nucleotide sequence ID" value="NZ_JBDIZK010000003.1"/>
</dbReference>
<reference evidence="1 2" key="1">
    <citation type="submission" date="2024-05" db="EMBL/GenBank/DDBJ databases">
        <title>Sphingomonas sp. HF-S3 16S ribosomal RNA gene Genome sequencing and assembly.</title>
        <authorList>
            <person name="Lee H."/>
        </authorList>
    </citation>
    <scope>NUCLEOTIDE SEQUENCE [LARGE SCALE GENOMIC DNA]</scope>
    <source>
        <strain evidence="1 2">HF-S3</strain>
    </source>
</reference>
<dbReference type="Proteomes" id="UP001427805">
    <property type="component" value="Unassembled WGS sequence"/>
</dbReference>
<sequence>MTTASQLQDRIATTLSRTIGGTQRRWRLLVGPIKLYDRTTHPHCNWTVRPSGGAGEVAAIERLLDTLRLEVPIVEEG</sequence>
<protein>
    <submittedName>
        <fullName evidence="1">Uncharacterized protein</fullName>
    </submittedName>
</protein>
<name>A0ABV0B596_9SPHN</name>
<evidence type="ECO:0000313" key="2">
    <source>
        <dbReference type="Proteomes" id="UP001427805"/>
    </source>
</evidence>
<gene>
    <name evidence="1" type="ORF">TPR58_06245</name>
</gene>
<comment type="caution">
    <text evidence="1">The sequence shown here is derived from an EMBL/GenBank/DDBJ whole genome shotgun (WGS) entry which is preliminary data.</text>
</comment>
<organism evidence="1 2">
    <name type="scientific">Sphingomonas rustica</name>
    <dbReference type="NCBI Taxonomy" id="3103142"/>
    <lineage>
        <taxon>Bacteria</taxon>
        <taxon>Pseudomonadati</taxon>
        <taxon>Pseudomonadota</taxon>
        <taxon>Alphaproteobacteria</taxon>
        <taxon>Sphingomonadales</taxon>
        <taxon>Sphingomonadaceae</taxon>
        <taxon>Sphingomonas</taxon>
    </lineage>
</organism>
<proteinExistence type="predicted"/>